<dbReference type="EMBL" id="CP045894">
    <property type="protein sequence ID" value="QQP54924.1"/>
    <property type="molecule type" value="Genomic_DNA"/>
</dbReference>
<organism evidence="1 2">
    <name type="scientific">Caligus rogercresseyi</name>
    <name type="common">Sea louse</name>
    <dbReference type="NCBI Taxonomy" id="217165"/>
    <lineage>
        <taxon>Eukaryota</taxon>
        <taxon>Metazoa</taxon>
        <taxon>Ecdysozoa</taxon>
        <taxon>Arthropoda</taxon>
        <taxon>Crustacea</taxon>
        <taxon>Multicrustacea</taxon>
        <taxon>Hexanauplia</taxon>
        <taxon>Copepoda</taxon>
        <taxon>Siphonostomatoida</taxon>
        <taxon>Caligidae</taxon>
        <taxon>Caligus</taxon>
    </lineage>
</organism>
<protein>
    <submittedName>
        <fullName evidence="1">Uncharacterized protein</fullName>
    </submittedName>
</protein>
<dbReference type="AlphaFoldDB" id="A0A7T8KFF4"/>
<gene>
    <name evidence="1" type="ORF">FKW44_007918</name>
</gene>
<feature type="non-terminal residue" evidence="1">
    <location>
        <position position="152"/>
    </location>
</feature>
<sequence length="152" mass="17277">MYFKSTWIDNSESNRGLYFVELIVCCYAEIPSSRIQYILHLVDVDVPLTKEEFALAKKDVPLAMEGLALGDEDFFPLQDSYFPVIPSSEGMSGWIPWGSDLNPPCEADDEEDDYSDGVQLQIEATDWKTIRENLKTTGKHFINLNAGFTKRI</sequence>
<keyword evidence="2" id="KW-1185">Reference proteome</keyword>
<reference evidence="2" key="1">
    <citation type="submission" date="2021-01" db="EMBL/GenBank/DDBJ databases">
        <title>Caligus Genome Assembly.</title>
        <authorList>
            <person name="Gallardo-Escarate C."/>
        </authorList>
    </citation>
    <scope>NUCLEOTIDE SEQUENCE [LARGE SCALE GENOMIC DNA]</scope>
</reference>
<dbReference type="Proteomes" id="UP000595437">
    <property type="component" value="Chromosome 5"/>
</dbReference>
<name>A0A7T8KFF4_CALRO</name>
<proteinExistence type="predicted"/>
<evidence type="ECO:0000313" key="2">
    <source>
        <dbReference type="Proteomes" id="UP000595437"/>
    </source>
</evidence>
<accession>A0A7T8KFF4</accession>
<evidence type="ECO:0000313" key="1">
    <source>
        <dbReference type="EMBL" id="QQP54924.1"/>
    </source>
</evidence>